<keyword evidence="1" id="KW-0645">Protease</keyword>
<feature type="active site" evidence="1">
    <location>
        <position position="434"/>
    </location>
</feature>
<dbReference type="InterPro" id="IPR001300">
    <property type="entry name" value="Peptidase_C2_calpain_cat"/>
</dbReference>
<dbReference type="InterPro" id="IPR038765">
    <property type="entry name" value="Papain-like_cys_pep_sf"/>
</dbReference>
<feature type="active site" evidence="1">
    <location>
        <position position="450"/>
    </location>
</feature>
<dbReference type="AlphaFoldDB" id="A0A448PM25"/>
<dbReference type="SUPFAM" id="SSF54001">
    <property type="entry name" value="Cysteine proteinases"/>
    <property type="match status" value="1"/>
</dbReference>
<feature type="compositionally biased region" description="Low complexity" evidence="2">
    <location>
        <begin position="157"/>
        <end position="173"/>
    </location>
</feature>
<reference evidence="4 5" key="1">
    <citation type="submission" date="2018-12" db="EMBL/GenBank/DDBJ databases">
        <authorList>
            <consortium name="Pathogen Informatics"/>
        </authorList>
    </citation>
    <scope>NUCLEOTIDE SEQUENCE [LARGE SCALE GENOMIC DNA]</scope>
    <source>
        <strain evidence="4 5">NCTC10951</strain>
    </source>
</reference>
<dbReference type="PROSITE" id="PS50203">
    <property type="entry name" value="CALPAIN_CAT"/>
    <property type="match status" value="1"/>
</dbReference>
<organism evidence="4 5">
    <name type="scientific">Actinomyces viscosus</name>
    <dbReference type="NCBI Taxonomy" id="1656"/>
    <lineage>
        <taxon>Bacteria</taxon>
        <taxon>Bacillati</taxon>
        <taxon>Actinomycetota</taxon>
        <taxon>Actinomycetes</taxon>
        <taxon>Actinomycetales</taxon>
        <taxon>Actinomycetaceae</taxon>
        <taxon>Actinomyces</taxon>
    </lineage>
</organism>
<proteinExistence type="predicted"/>
<dbReference type="Pfam" id="PF00648">
    <property type="entry name" value="Peptidase_C2"/>
    <property type="match status" value="1"/>
</dbReference>
<evidence type="ECO:0000256" key="2">
    <source>
        <dbReference type="SAM" id="MobiDB-lite"/>
    </source>
</evidence>
<feature type="region of interest" description="Disordered" evidence="2">
    <location>
        <begin position="157"/>
        <end position="183"/>
    </location>
</feature>
<dbReference type="GO" id="GO:0006508">
    <property type="term" value="P:proteolysis"/>
    <property type="evidence" value="ECO:0007669"/>
    <property type="project" value="UniProtKB-KW"/>
</dbReference>
<keyword evidence="1" id="KW-0788">Thiol protease</keyword>
<keyword evidence="1" id="KW-0378">Hydrolase</keyword>
<evidence type="ECO:0000313" key="4">
    <source>
        <dbReference type="EMBL" id="VEI16683.1"/>
    </source>
</evidence>
<dbReference type="Gene3D" id="3.90.70.10">
    <property type="entry name" value="Cysteine proteinases"/>
    <property type="match status" value="1"/>
</dbReference>
<sequence length="487" mass="51381">MSAGAVSAGLAGLTRVIGTQVPGSPGGVRSLAASWRRSGATVTEGASLMSSAKAATPSWQGASAQAFAAAAASLAGGLGATVGELDRGAGVLDTYAGVLERAHAMAAELRLQAARLLVTAIASPATAPACNALATTITSAFNNLLTTIDTAATHTATSLTTSTSTQSRNSGTTAKAGAPKGHIKGPLDWTMQLWSTLLETRPFSDEDIRRLREQADGNADWDKDANQGGIGDCYLLASLQGYSQTEEGQQLLRDHVRWDKAKNCFVVTLYDNGKPVYVEVNDYYSDGSKDSQGRPTLMSLYERAYGKYFGYRDLDDGGTPGEDGMEAVADADTRVIGTMEIPVLGGNIPLHKYSSKDWENMEQAVKEGEVVVGSTSGGDFSRGDTVEAASDTNGDGKIDTENPGSNGKAPDKEGDYRIVGGDYDHDPKTDPSSHAYTVVDIDDNYVTLRNPWGENHASGGSEDGGLIRITREDYEKYFEHTIIGQVP</sequence>
<evidence type="ECO:0000313" key="5">
    <source>
        <dbReference type="Proteomes" id="UP000268658"/>
    </source>
</evidence>
<dbReference type="EMBL" id="LR134477">
    <property type="protein sequence ID" value="VEI16683.1"/>
    <property type="molecule type" value="Genomic_DNA"/>
</dbReference>
<gene>
    <name evidence="4" type="ORF">NCTC10951_01806</name>
</gene>
<protein>
    <recommendedName>
        <fullName evidence="3">Calpain catalytic domain-containing protein</fullName>
    </recommendedName>
</protein>
<evidence type="ECO:0000259" key="3">
    <source>
        <dbReference type="PROSITE" id="PS50203"/>
    </source>
</evidence>
<evidence type="ECO:0000256" key="1">
    <source>
        <dbReference type="PROSITE-ProRule" id="PRU00239"/>
    </source>
</evidence>
<feature type="active site" evidence="1">
    <location>
        <position position="233"/>
    </location>
</feature>
<dbReference type="KEGG" id="avc:NCTC10951_01806"/>
<dbReference type="GO" id="GO:0004198">
    <property type="term" value="F:calcium-dependent cysteine-type endopeptidase activity"/>
    <property type="evidence" value="ECO:0007669"/>
    <property type="project" value="InterPro"/>
</dbReference>
<feature type="domain" description="Calpain catalytic" evidence="3">
    <location>
        <begin position="224"/>
        <end position="487"/>
    </location>
</feature>
<feature type="region of interest" description="Disordered" evidence="2">
    <location>
        <begin position="373"/>
        <end position="416"/>
    </location>
</feature>
<dbReference type="Proteomes" id="UP000268658">
    <property type="component" value="Chromosome"/>
</dbReference>
<accession>A0A448PM25</accession>
<name>A0A448PM25_ACTVI</name>